<feature type="transmembrane region" description="Helical" evidence="6">
    <location>
        <begin position="250"/>
        <end position="269"/>
    </location>
</feature>
<dbReference type="Pfam" id="PF07690">
    <property type="entry name" value="MFS_1"/>
    <property type="match status" value="1"/>
</dbReference>
<evidence type="ECO:0000259" key="7">
    <source>
        <dbReference type="PROSITE" id="PS50850"/>
    </source>
</evidence>
<feature type="compositionally biased region" description="Polar residues" evidence="5">
    <location>
        <begin position="469"/>
        <end position="479"/>
    </location>
</feature>
<feature type="transmembrane region" description="Helical" evidence="6">
    <location>
        <begin position="158"/>
        <end position="180"/>
    </location>
</feature>
<dbReference type="EMBL" id="JASBNA010000083">
    <property type="protein sequence ID" value="KAK7677712.1"/>
    <property type="molecule type" value="Genomic_DNA"/>
</dbReference>
<keyword evidence="4 6" id="KW-0472">Membrane</keyword>
<evidence type="ECO:0000256" key="3">
    <source>
        <dbReference type="ARBA" id="ARBA00022989"/>
    </source>
</evidence>
<dbReference type="SUPFAM" id="SSF103473">
    <property type="entry name" value="MFS general substrate transporter"/>
    <property type="match status" value="1"/>
</dbReference>
<dbReference type="PANTHER" id="PTHR23508">
    <property type="entry name" value="CARBOXYLIC ACID TRANSPORTER PROTEIN HOMOLOG"/>
    <property type="match status" value="1"/>
</dbReference>
<feature type="transmembrane region" description="Helical" evidence="6">
    <location>
        <begin position="126"/>
        <end position="146"/>
    </location>
</feature>
<feature type="transmembrane region" description="Helical" evidence="6">
    <location>
        <begin position="72"/>
        <end position="94"/>
    </location>
</feature>
<keyword evidence="9" id="KW-1185">Reference proteome</keyword>
<proteinExistence type="predicted"/>
<feature type="region of interest" description="Disordered" evidence="5">
    <location>
        <begin position="456"/>
        <end position="496"/>
    </location>
</feature>
<evidence type="ECO:0000256" key="1">
    <source>
        <dbReference type="ARBA" id="ARBA00004141"/>
    </source>
</evidence>
<gene>
    <name evidence="8" type="ORF">QCA50_019264</name>
</gene>
<dbReference type="FunFam" id="1.20.1250.20:FF:000340">
    <property type="entry name" value="MFS transporter, SHS family, lactate transporter"/>
    <property type="match status" value="1"/>
</dbReference>
<keyword evidence="3 6" id="KW-1133">Transmembrane helix</keyword>
<dbReference type="AlphaFoldDB" id="A0AAW0FKD2"/>
<dbReference type="InterPro" id="IPR020846">
    <property type="entry name" value="MFS_dom"/>
</dbReference>
<comment type="caution">
    <text evidence="8">The sequence shown here is derived from an EMBL/GenBank/DDBJ whole genome shotgun (WGS) entry which is preliminary data.</text>
</comment>
<evidence type="ECO:0000256" key="5">
    <source>
        <dbReference type="SAM" id="MobiDB-lite"/>
    </source>
</evidence>
<dbReference type="Proteomes" id="UP001385951">
    <property type="component" value="Unassembled WGS sequence"/>
</dbReference>
<reference evidence="8 9" key="1">
    <citation type="submission" date="2022-09" db="EMBL/GenBank/DDBJ databases">
        <authorList>
            <person name="Palmer J.M."/>
        </authorList>
    </citation>
    <scope>NUCLEOTIDE SEQUENCE [LARGE SCALE GENOMIC DNA]</scope>
    <source>
        <strain evidence="8 9">DSM 7382</strain>
    </source>
</reference>
<dbReference type="GO" id="GO:0015355">
    <property type="term" value="F:secondary active monocarboxylate transmembrane transporter activity"/>
    <property type="evidence" value="ECO:0007669"/>
    <property type="project" value="TreeGrafter"/>
</dbReference>
<feature type="transmembrane region" description="Helical" evidence="6">
    <location>
        <begin position="192"/>
        <end position="211"/>
    </location>
</feature>
<evidence type="ECO:0000256" key="6">
    <source>
        <dbReference type="SAM" id="Phobius"/>
    </source>
</evidence>
<accession>A0AAW0FKD2</accession>
<feature type="transmembrane region" description="Helical" evidence="6">
    <location>
        <begin position="418"/>
        <end position="439"/>
    </location>
</feature>
<keyword evidence="2 6" id="KW-0812">Transmembrane</keyword>
<evidence type="ECO:0000313" key="8">
    <source>
        <dbReference type="EMBL" id="KAK7677712.1"/>
    </source>
</evidence>
<feature type="compositionally biased region" description="Basic and acidic residues" evidence="5">
    <location>
        <begin position="481"/>
        <end position="496"/>
    </location>
</feature>
<evidence type="ECO:0000313" key="9">
    <source>
        <dbReference type="Proteomes" id="UP001385951"/>
    </source>
</evidence>
<sequence length="496" mass="53181">MAPRFLTSLVPRKQTGEQGRPLLEALASLTLLQWGQFFSGWLAWTCDAIDFFSVSLSVSHLRTQFGKETSDITTAITLTLLFRSLGAVLFGVLSDRFGRKWPLVINLIIVAILELGAGFVNDFQSFLAARSLFGIAMGGIWGMAASTALENLPVEVRGLASGVLQQGYAVGYLIAAVINLKLVPAVPAGWRALFWTAAGLSLLAAAIRAVLPESEVFIRAKAAERARGHTTTNKTKVFIHETWVMLKTHWLLCIYAVLLMTGFNFLSHGSQDLYPTYLQTSKGFSDHNATIATIIGNCGAIAGGAVAGYLSQYIGRRLTIIIFVLLIGAFIPLWILPSSFSALAAGAFCIQFGVQGAWGVIPIQLAEMSPPAFRATFPGVAYQLGNMVSSASAQIEATGGRNFRTTIPGREGTVPDYATVQGILIGVVAAFVVLITLIGPENHGAHFERAKTAIEEGGGLGEIEEVDPTTVSNDRSPPTSVHEDEIHEKNSSDLKV</sequence>
<dbReference type="GO" id="GO:0005886">
    <property type="term" value="C:plasma membrane"/>
    <property type="evidence" value="ECO:0007669"/>
    <property type="project" value="TreeGrafter"/>
</dbReference>
<dbReference type="PROSITE" id="PS50850">
    <property type="entry name" value="MFS"/>
    <property type="match status" value="1"/>
</dbReference>
<evidence type="ECO:0000256" key="2">
    <source>
        <dbReference type="ARBA" id="ARBA00022692"/>
    </source>
</evidence>
<dbReference type="PANTHER" id="PTHR23508:SF10">
    <property type="entry name" value="CARBOXYLIC ACID TRANSPORTER PROTEIN HOMOLOG"/>
    <property type="match status" value="1"/>
</dbReference>
<protein>
    <recommendedName>
        <fullName evidence="7">Major facilitator superfamily (MFS) profile domain-containing protein</fullName>
    </recommendedName>
</protein>
<feature type="transmembrane region" description="Helical" evidence="6">
    <location>
        <begin position="101"/>
        <end position="120"/>
    </location>
</feature>
<evidence type="ECO:0000256" key="4">
    <source>
        <dbReference type="ARBA" id="ARBA00023136"/>
    </source>
</evidence>
<feature type="transmembrane region" description="Helical" evidence="6">
    <location>
        <begin position="21"/>
        <end position="44"/>
    </location>
</feature>
<feature type="domain" description="Major facilitator superfamily (MFS) profile" evidence="7">
    <location>
        <begin position="36"/>
        <end position="443"/>
    </location>
</feature>
<dbReference type="InterPro" id="IPR036259">
    <property type="entry name" value="MFS_trans_sf"/>
</dbReference>
<dbReference type="GO" id="GO:0035879">
    <property type="term" value="P:plasma membrane lactate transport"/>
    <property type="evidence" value="ECO:0007669"/>
    <property type="project" value="TreeGrafter"/>
</dbReference>
<organism evidence="8 9">
    <name type="scientific">Cerrena zonata</name>
    <dbReference type="NCBI Taxonomy" id="2478898"/>
    <lineage>
        <taxon>Eukaryota</taxon>
        <taxon>Fungi</taxon>
        <taxon>Dikarya</taxon>
        <taxon>Basidiomycota</taxon>
        <taxon>Agaricomycotina</taxon>
        <taxon>Agaricomycetes</taxon>
        <taxon>Polyporales</taxon>
        <taxon>Cerrenaceae</taxon>
        <taxon>Cerrena</taxon>
    </lineage>
</organism>
<feature type="transmembrane region" description="Helical" evidence="6">
    <location>
        <begin position="318"/>
        <end position="336"/>
    </location>
</feature>
<comment type="subcellular location">
    <subcellularLocation>
        <location evidence="1">Membrane</location>
        <topology evidence="1">Multi-pass membrane protein</topology>
    </subcellularLocation>
</comment>
<dbReference type="Gene3D" id="1.20.1250.20">
    <property type="entry name" value="MFS general substrate transporter like domains"/>
    <property type="match status" value="2"/>
</dbReference>
<dbReference type="InterPro" id="IPR011701">
    <property type="entry name" value="MFS"/>
</dbReference>
<feature type="transmembrane region" description="Helical" evidence="6">
    <location>
        <begin position="289"/>
        <end position="311"/>
    </location>
</feature>
<name>A0AAW0FKD2_9APHY</name>
<dbReference type="CDD" id="cd17316">
    <property type="entry name" value="MFS_SV2_like"/>
    <property type="match status" value="1"/>
</dbReference>